<dbReference type="GO" id="GO:0015031">
    <property type="term" value="P:protein transport"/>
    <property type="evidence" value="ECO:0007669"/>
    <property type="project" value="TreeGrafter"/>
</dbReference>
<dbReference type="InterPro" id="IPR014752">
    <property type="entry name" value="Arrestin-like_C"/>
</dbReference>
<dbReference type="InterPro" id="IPR014756">
    <property type="entry name" value="Ig_E-set"/>
</dbReference>
<dbReference type="Pfam" id="PF02752">
    <property type="entry name" value="Arrestin_C"/>
    <property type="match status" value="1"/>
</dbReference>
<dbReference type="STRING" id="91626.A0A0C9MJ27"/>
<protein>
    <recommendedName>
        <fullName evidence="1">Arrestin C-terminal-like domain-containing protein</fullName>
    </recommendedName>
</protein>
<proteinExistence type="predicted"/>
<dbReference type="GO" id="GO:0005737">
    <property type="term" value="C:cytoplasm"/>
    <property type="evidence" value="ECO:0007669"/>
    <property type="project" value="TreeGrafter"/>
</dbReference>
<organism evidence="2">
    <name type="scientific">Mucor ambiguus</name>
    <dbReference type="NCBI Taxonomy" id="91626"/>
    <lineage>
        <taxon>Eukaryota</taxon>
        <taxon>Fungi</taxon>
        <taxon>Fungi incertae sedis</taxon>
        <taxon>Mucoromycota</taxon>
        <taxon>Mucoromycotina</taxon>
        <taxon>Mucoromycetes</taxon>
        <taxon>Mucorales</taxon>
        <taxon>Mucorineae</taxon>
        <taxon>Mucoraceae</taxon>
        <taxon>Mucor</taxon>
    </lineage>
</organism>
<dbReference type="Gene3D" id="2.60.40.640">
    <property type="match status" value="2"/>
</dbReference>
<dbReference type="InterPro" id="IPR050357">
    <property type="entry name" value="Arrestin_domain-protein"/>
</dbReference>
<sequence>MTISPSVDPIVSISIELLPEFGFTVQDEPVYGPGSVFQGIVHLKMKESPVAADRIVLTFRGAEHATAIHDGIKFLVPLIKNPFFGMQQTLWQRTRDDCLLTESHYQFPFTIQMPMVQFPPSMDHALYQCKFDLSAKLIRTTFTLPTVLTQRTISYMPFIETSLLKQPNIEEGYHNGLYASAQLHSLAYVPGDSIPITVVTSRRHANKKRKAEEDQPAEVNSILLELCEKVELVQSRAVSITRVVASALHKATFKGHKYSMIKTRNGSGAEYQVDLPLPVDLTPSINYSKVVRVSYTLRIKIKSSQCSLMGPLFNSVVDMELPLKIGTLGYGIRASQDLQVYYVDTESSPRFLRSLEYEESLPLYESSRLPSYQQDTSLIA</sequence>
<evidence type="ECO:0000313" key="3">
    <source>
        <dbReference type="Proteomes" id="UP000053815"/>
    </source>
</evidence>
<dbReference type="EMBL" id="DF836449">
    <property type="protein sequence ID" value="GAN07424.1"/>
    <property type="molecule type" value="Genomic_DNA"/>
</dbReference>
<dbReference type="OrthoDB" id="2333384at2759"/>
<dbReference type="InterPro" id="IPR011022">
    <property type="entry name" value="Arrestin_C-like"/>
</dbReference>
<dbReference type="AlphaFoldDB" id="A0A0C9MJ27"/>
<feature type="domain" description="Arrestin C-terminal-like" evidence="1">
    <location>
        <begin position="173"/>
        <end position="330"/>
    </location>
</feature>
<dbReference type="Proteomes" id="UP000053815">
    <property type="component" value="Unassembled WGS sequence"/>
</dbReference>
<dbReference type="SUPFAM" id="SSF81296">
    <property type="entry name" value="E set domains"/>
    <property type="match status" value="1"/>
</dbReference>
<name>A0A0C9MJ27_9FUNG</name>
<dbReference type="PANTHER" id="PTHR11188">
    <property type="entry name" value="ARRESTIN DOMAIN CONTAINING PROTEIN"/>
    <property type="match status" value="1"/>
</dbReference>
<accession>A0A0C9MJ27</accession>
<keyword evidence="3" id="KW-1185">Reference proteome</keyword>
<gene>
    <name evidence="2" type="ORF">MAM1_0160d06921</name>
</gene>
<reference evidence="2" key="1">
    <citation type="submission" date="2014-09" db="EMBL/GenBank/DDBJ databases">
        <title>Draft genome sequence of an oleaginous Mucoromycotina fungus Mucor ambiguus NBRC6742.</title>
        <authorList>
            <person name="Takeda I."/>
            <person name="Yamane N."/>
            <person name="Morita T."/>
            <person name="Tamano K."/>
            <person name="Machida M."/>
            <person name="Baker S."/>
            <person name="Koike H."/>
        </authorList>
    </citation>
    <scope>NUCLEOTIDE SEQUENCE</scope>
    <source>
        <strain evidence="2">NBRC 6742</strain>
    </source>
</reference>
<evidence type="ECO:0000259" key="1">
    <source>
        <dbReference type="SMART" id="SM01017"/>
    </source>
</evidence>
<dbReference type="SMART" id="SM01017">
    <property type="entry name" value="Arrestin_C"/>
    <property type="match status" value="1"/>
</dbReference>
<evidence type="ECO:0000313" key="2">
    <source>
        <dbReference type="EMBL" id="GAN07424.1"/>
    </source>
</evidence>
<dbReference type="PANTHER" id="PTHR11188:SF17">
    <property type="entry name" value="FI21816P1"/>
    <property type="match status" value="1"/>
</dbReference>